<dbReference type="Pfam" id="PF08240">
    <property type="entry name" value="ADH_N"/>
    <property type="match status" value="1"/>
</dbReference>
<dbReference type="Gene3D" id="3.90.180.10">
    <property type="entry name" value="Medium-chain alcohol dehydrogenases, catalytic domain"/>
    <property type="match status" value="1"/>
</dbReference>
<keyword evidence="2" id="KW-0560">Oxidoreductase</keyword>
<evidence type="ECO:0000256" key="1">
    <source>
        <dbReference type="ARBA" id="ARBA00022857"/>
    </source>
</evidence>
<protein>
    <submittedName>
        <fullName evidence="4">Quinone oxidoreductase</fullName>
    </submittedName>
</protein>
<dbReference type="CDD" id="cd05286">
    <property type="entry name" value="QOR2"/>
    <property type="match status" value="1"/>
</dbReference>
<keyword evidence="5" id="KW-1185">Reference proteome</keyword>
<dbReference type="InterPro" id="IPR013149">
    <property type="entry name" value="ADH-like_C"/>
</dbReference>
<dbReference type="PROSITE" id="PS01162">
    <property type="entry name" value="QOR_ZETA_CRYSTAL"/>
    <property type="match status" value="1"/>
</dbReference>
<evidence type="ECO:0000259" key="3">
    <source>
        <dbReference type="SMART" id="SM00829"/>
    </source>
</evidence>
<comment type="caution">
    <text evidence="4">The sequence shown here is derived from an EMBL/GenBank/DDBJ whole genome shotgun (WGS) entry which is preliminary data.</text>
</comment>
<feature type="domain" description="Enoyl reductase (ER)" evidence="3">
    <location>
        <begin position="11"/>
        <end position="319"/>
    </location>
</feature>
<evidence type="ECO:0000313" key="4">
    <source>
        <dbReference type="EMBL" id="GAA3700135.1"/>
    </source>
</evidence>
<dbReference type="SUPFAM" id="SSF51735">
    <property type="entry name" value="NAD(P)-binding Rossmann-fold domains"/>
    <property type="match status" value="1"/>
</dbReference>
<dbReference type="InterPro" id="IPR036291">
    <property type="entry name" value="NAD(P)-bd_dom_sf"/>
</dbReference>
<keyword evidence="1" id="KW-0521">NADP</keyword>
<dbReference type="InterPro" id="IPR020843">
    <property type="entry name" value="ER"/>
</dbReference>
<dbReference type="InterPro" id="IPR047618">
    <property type="entry name" value="QOR-like"/>
</dbReference>
<dbReference type="SUPFAM" id="SSF50129">
    <property type="entry name" value="GroES-like"/>
    <property type="match status" value="1"/>
</dbReference>
<accession>A0ABP7D3C3</accession>
<dbReference type="Pfam" id="PF00107">
    <property type="entry name" value="ADH_zinc_N"/>
    <property type="match status" value="1"/>
</dbReference>
<dbReference type="InterPro" id="IPR011032">
    <property type="entry name" value="GroES-like_sf"/>
</dbReference>
<name>A0ABP7D3C3_9MICC</name>
<dbReference type="PANTHER" id="PTHR48106:SF13">
    <property type="entry name" value="QUINONE OXIDOREDUCTASE-RELATED"/>
    <property type="match status" value="1"/>
</dbReference>
<proteinExistence type="predicted"/>
<dbReference type="PANTHER" id="PTHR48106">
    <property type="entry name" value="QUINONE OXIDOREDUCTASE PIG3-RELATED"/>
    <property type="match status" value="1"/>
</dbReference>
<dbReference type="RefSeq" id="WP_344881383.1">
    <property type="nucleotide sequence ID" value="NZ_BAABCJ010000002.1"/>
</dbReference>
<dbReference type="InterPro" id="IPR013154">
    <property type="entry name" value="ADH-like_N"/>
</dbReference>
<reference evidence="5" key="1">
    <citation type="journal article" date="2019" name="Int. J. Syst. Evol. Microbiol.">
        <title>The Global Catalogue of Microorganisms (GCM) 10K type strain sequencing project: providing services to taxonomists for standard genome sequencing and annotation.</title>
        <authorList>
            <consortium name="The Broad Institute Genomics Platform"/>
            <consortium name="The Broad Institute Genome Sequencing Center for Infectious Disease"/>
            <person name="Wu L."/>
            <person name="Ma J."/>
        </authorList>
    </citation>
    <scope>NUCLEOTIDE SEQUENCE [LARGE SCALE GENOMIC DNA]</scope>
    <source>
        <strain evidence="5">JCM 16961</strain>
    </source>
</reference>
<dbReference type="SMART" id="SM00829">
    <property type="entry name" value="PKS_ER"/>
    <property type="match status" value="1"/>
</dbReference>
<dbReference type="EMBL" id="BAABCJ010000002">
    <property type="protein sequence ID" value="GAA3700135.1"/>
    <property type="molecule type" value="Genomic_DNA"/>
</dbReference>
<dbReference type="Proteomes" id="UP001501536">
    <property type="component" value="Unassembled WGS sequence"/>
</dbReference>
<dbReference type="Gene3D" id="3.40.50.720">
    <property type="entry name" value="NAD(P)-binding Rossmann-like Domain"/>
    <property type="match status" value="1"/>
</dbReference>
<evidence type="ECO:0000313" key="5">
    <source>
        <dbReference type="Proteomes" id="UP001501536"/>
    </source>
</evidence>
<organism evidence="4 5">
    <name type="scientific">Zhihengliuella alba</name>
    <dbReference type="NCBI Taxonomy" id="547018"/>
    <lineage>
        <taxon>Bacteria</taxon>
        <taxon>Bacillati</taxon>
        <taxon>Actinomycetota</taxon>
        <taxon>Actinomycetes</taxon>
        <taxon>Micrococcales</taxon>
        <taxon>Micrococcaceae</taxon>
        <taxon>Zhihengliuella</taxon>
    </lineage>
</organism>
<gene>
    <name evidence="4" type="ORF">GCM10022377_11550</name>
</gene>
<evidence type="ECO:0000256" key="2">
    <source>
        <dbReference type="ARBA" id="ARBA00023002"/>
    </source>
</evidence>
<sequence length="321" mass="33608">MPYAVHVPQAGGPEALERTQLTLPEPGPGELLVEVAAVGVNFIETYQRSGIYPVEYPFVPGSEFAGTVAAVGDGVEEFAVGDRVATAEAEGAYASHVLLEAERAVRVPDGVDLQTAAAVPLQGFTAHYLVHSTYEVREGDVVLTYAGAGGVGGLLTQMLKRVGATVITTTSTAEKARLAAEAGADHVVGYSEVEATVDEVTRGRGVDVVYDGVGKATFETSLAALRKRGTLVLFGGASGQVPPFDLQRLNAAGSLFVTRPKLADHLLDADERAWRGRDVFGQVAAGELTVRIGGVYPLEEAGRAHADLESRNTTGKLVLVP</sequence>
<dbReference type="InterPro" id="IPR002364">
    <property type="entry name" value="Quin_OxRdtase/zeta-crystal_CS"/>
</dbReference>